<dbReference type="GO" id="GO:0003677">
    <property type="term" value="F:DNA binding"/>
    <property type="evidence" value="ECO:0007669"/>
    <property type="project" value="UniProtKB-KW"/>
</dbReference>
<dbReference type="InterPro" id="IPR016032">
    <property type="entry name" value="Sig_transdc_resp-reg_C-effctor"/>
</dbReference>
<protein>
    <submittedName>
        <fullName evidence="3">Helix-turn-helix transcriptional regulator</fullName>
    </submittedName>
</protein>
<dbReference type="AlphaFoldDB" id="A0A7H0IR14"/>
<accession>A0A7H0IR14</accession>
<evidence type="ECO:0000259" key="2">
    <source>
        <dbReference type="PROSITE" id="PS50043"/>
    </source>
</evidence>
<dbReference type="PANTHER" id="PTHR43214:SF42">
    <property type="entry name" value="TRANSCRIPTIONAL REGULATORY PROTEIN DESR"/>
    <property type="match status" value="1"/>
</dbReference>
<dbReference type="PRINTS" id="PR00038">
    <property type="entry name" value="HTHLUXR"/>
</dbReference>
<reference evidence="3 4" key="1">
    <citation type="submission" date="2020-08" db="EMBL/GenBank/DDBJ databases">
        <title>A novel species.</title>
        <authorList>
            <person name="Gao J."/>
        </authorList>
    </citation>
    <scope>NUCLEOTIDE SEQUENCE [LARGE SCALE GENOMIC DNA]</scope>
    <source>
        <strain evidence="3 4">CRXT-G-22</strain>
    </source>
</reference>
<keyword evidence="1" id="KW-0238">DNA-binding</keyword>
<dbReference type="EMBL" id="CP060828">
    <property type="protein sequence ID" value="QNP75230.1"/>
    <property type="molecule type" value="Genomic_DNA"/>
</dbReference>
<gene>
    <name evidence="3" type="ORF">IAG44_41395</name>
</gene>
<dbReference type="PROSITE" id="PS50043">
    <property type="entry name" value="HTH_LUXR_2"/>
    <property type="match status" value="1"/>
</dbReference>
<dbReference type="InterPro" id="IPR036388">
    <property type="entry name" value="WH-like_DNA-bd_sf"/>
</dbReference>
<keyword evidence="4" id="KW-1185">Reference proteome</keyword>
<dbReference type="Pfam" id="PF00196">
    <property type="entry name" value="GerE"/>
    <property type="match status" value="1"/>
</dbReference>
<dbReference type="Proteomes" id="UP000516052">
    <property type="component" value="Chromosome"/>
</dbReference>
<proteinExistence type="predicted"/>
<evidence type="ECO:0000313" key="3">
    <source>
        <dbReference type="EMBL" id="QNP75230.1"/>
    </source>
</evidence>
<dbReference type="Gene3D" id="1.10.10.10">
    <property type="entry name" value="Winged helix-like DNA-binding domain superfamily/Winged helix DNA-binding domain"/>
    <property type="match status" value="1"/>
</dbReference>
<dbReference type="SMART" id="SM00421">
    <property type="entry name" value="HTH_LUXR"/>
    <property type="match status" value="1"/>
</dbReference>
<dbReference type="CDD" id="cd06170">
    <property type="entry name" value="LuxR_C_like"/>
    <property type="match status" value="1"/>
</dbReference>
<organism evidence="3 4">
    <name type="scientific">Streptomyces roseirectus</name>
    <dbReference type="NCBI Taxonomy" id="2768066"/>
    <lineage>
        <taxon>Bacteria</taxon>
        <taxon>Bacillati</taxon>
        <taxon>Actinomycetota</taxon>
        <taxon>Actinomycetes</taxon>
        <taxon>Kitasatosporales</taxon>
        <taxon>Streptomycetaceae</taxon>
        <taxon>Streptomyces</taxon>
    </lineage>
</organism>
<dbReference type="PANTHER" id="PTHR43214">
    <property type="entry name" value="TWO-COMPONENT RESPONSE REGULATOR"/>
    <property type="match status" value="1"/>
</dbReference>
<dbReference type="KEGG" id="sroi:IAG44_41395"/>
<dbReference type="SUPFAM" id="SSF46894">
    <property type="entry name" value="C-terminal effector domain of the bipartite response regulators"/>
    <property type="match status" value="1"/>
</dbReference>
<name>A0A7H0IR14_9ACTN</name>
<dbReference type="InterPro" id="IPR000792">
    <property type="entry name" value="Tscrpt_reg_LuxR_C"/>
</dbReference>
<feature type="domain" description="HTH luxR-type" evidence="2">
    <location>
        <begin position="400"/>
        <end position="465"/>
    </location>
</feature>
<sequence>MTTSEVSRQRTADDMCPPLAEAGRKRRELVRRGRWQEADDLTERALREALGGPGGPELAQLTYLPGAQTLGHEDDGRPGPGTAARAGALRALHLANRGLNRAEAVRRAGLVLGSRGRDDVGGFWAAALTLLHANELPSVIGACARAAAEPVWSRSAPHRDALALLRARTWAVSGRLPKAVSAFGRIRERGMGTPLAAVAAAWHAEALSATGRHRQAYVTLHECGFDGAGGQHPERAQLLAARSAAHLAAGNFQLGLEDALACGEHAGVWGVRNPAVLPWRSLAALCASALGRSPFAVLLARQEYELASRWGTGHARGVALHALGVALRDAGGVAALLEAQTALSGSYDTLYLARVRYSLGCLLLSLGRGDEAGVFLEGAADAGFPPWSAYAAATVRRLAGGGRAPSLTEQEKRVARRALTGRTNKEIALDLHLTARTVEFHLSNTYHKLGIRGREELVTAALLIG</sequence>
<dbReference type="RefSeq" id="WP_187752151.1">
    <property type="nucleotide sequence ID" value="NZ_CP060828.1"/>
</dbReference>
<evidence type="ECO:0000256" key="1">
    <source>
        <dbReference type="ARBA" id="ARBA00023125"/>
    </source>
</evidence>
<evidence type="ECO:0000313" key="4">
    <source>
        <dbReference type="Proteomes" id="UP000516052"/>
    </source>
</evidence>
<dbReference type="GO" id="GO:0006355">
    <property type="term" value="P:regulation of DNA-templated transcription"/>
    <property type="evidence" value="ECO:0007669"/>
    <property type="project" value="InterPro"/>
</dbReference>
<dbReference type="PROSITE" id="PS00622">
    <property type="entry name" value="HTH_LUXR_1"/>
    <property type="match status" value="1"/>
</dbReference>
<dbReference type="InterPro" id="IPR039420">
    <property type="entry name" value="WalR-like"/>
</dbReference>